<feature type="compositionally biased region" description="Low complexity" evidence="2">
    <location>
        <begin position="140"/>
        <end position="167"/>
    </location>
</feature>
<dbReference type="GO" id="GO:0043093">
    <property type="term" value="P:FtsZ-dependent cytokinesis"/>
    <property type="evidence" value="ECO:0007669"/>
    <property type="project" value="UniProtKB-UniRule"/>
</dbReference>
<feature type="region of interest" description="Disordered" evidence="2">
    <location>
        <begin position="140"/>
        <end position="190"/>
    </location>
</feature>
<sequence length="319" mass="33229" precursor="true">MPDRRMPLKCASLTRRWRQLALRLALVAPLALAPLAAPAPLAAQDQQETLADVRQQLTLLYGEVQGLKRELSTTGAPTQMSGGGSQLERLNAIEAELRRLTGKTEELEHRIDRVVTDGTNRIGDLEFRLVELEGGDLSQLGETTTLGGGTAPATSGAGAETGAPASGTGSGVSQTTLPATGDTASGGADPQLAVSEEADFQSASDLLENGDYSAALSAFETFKASYPGSPLTPEADLGRGRALEGQGDIKSAARAYLDAFSAAPSEDSAPESLYRLGLLLGQLGQQNESCVTLSEVSNRFPGDPWATEAGTARQQQGCS</sequence>
<dbReference type="EMBL" id="FWFN01000003">
    <property type="protein sequence ID" value="SLN37164.1"/>
    <property type="molecule type" value="Genomic_DNA"/>
</dbReference>
<evidence type="ECO:0000256" key="2">
    <source>
        <dbReference type="SAM" id="MobiDB-lite"/>
    </source>
</evidence>
<dbReference type="Proteomes" id="UP000193963">
    <property type="component" value="Unassembled WGS sequence"/>
</dbReference>
<keyword evidence="1" id="KW-0574">Periplasm</keyword>
<dbReference type="GO" id="GO:0030288">
    <property type="term" value="C:outer membrane-bounded periplasmic space"/>
    <property type="evidence" value="ECO:0007669"/>
    <property type="project" value="UniProtKB-UniRule"/>
</dbReference>
<keyword evidence="1" id="KW-0175">Coiled coil</keyword>
<evidence type="ECO:0000313" key="4">
    <source>
        <dbReference type="Proteomes" id="UP000193963"/>
    </source>
</evidence>
<dbReference type="Pfam" id="PF13432">
    <property type="entry name" value="TPR_16"/>
    <property type="match status" value="1"/>
</dbReference>
<dbReference type="AlphaFoldDB" id="A0A1X6Z317"/>
<dbReference type="InterPro" id="IPR014162">
    <property type="entry name" value="CpoB_C"/>
</dbReference>
<dbReference type="RefSeq" id="WP_232618169.1">
    <property type="nucleotide sequence ID" value="NZ_FWFN01000003.1"/>
</dbReference>
<comment type="similarity">
    <text evidence="1">Belongs to the CpoB family.</text>
</comment>
<comment type="function">
    <text evidence="1">Mediates coordination of peptidoglycan synthesis and outer membrane constriction during cell division.</text>
</comment>
<evidence type="ECO:0000256" key="1">
    <source>
        <dbReference type="HAMAP-Rule" id="MF_02066"/>
    </source>
</evidence>
<organism evidence="3 4">
    <name type="scientific">Pseudooceanicola marinus</name>
    <dbReference type="NCBI Taxonomy" id="396013"/>
    <lineage>
        <taxon>Bacteria</taxon>
        <taxon>Pseudomonadati</taxon>
        <taxon>Pseudomonadota</taxon>
        <taxon>Alphaproteobacteria</taxon>
        <taxon>Rhodobacterales</taxon>
        <taxon>Paracoccaceae</taxon>
        <taxon>Pseudooceanicola</taxon>
    </lineage>
</organism>
<dbReference type="Gene3D" id="1.25.40.10">
    <property type="entry name" value="Tetratricopeptide repeat domain"/>
    <property type="match status" value="1"/>
</dbReference>
<feature type="coiled-coil region" evidence="1">
    <location>
        <begin position="50"/>
        <end position="110"/>
    </location>
</feature>
<evidence type="ECO:0000313" key="3">
    <source>
        <dbReference type="EMBL" id="SLN37164.1"/>
    </source>
</evidence>
<comment type="subcellular location">
    <subcellularLocation>
        <location evidence="1">Periplasm</location>
    </subcellularLocation>
</comment>
<keyword evidence="1" id="KW-0131">Cell cycle</keyword>
<dbReference type="Pfam" id="PF13174">
    <property type="entry name" value="TPR_6"/>
    <property type="match status" value="1"/>
</dbReference>
<protein>
    <recommendedName>
        <fullName evidence="1">Cell division coordinator CpoB</fullName>
    </recommendedName>
</protein>
<keyword evidence="1" id="KW-0732">Signal</keyword>
<dbReference type="SUPFAM" id="SSF48452">
    <property type="entry name" value="TPR-like"/>
    <property type="match status" value="1"/>
</dbReference>
<dbReference type="InterPro" id="IPR011990">
    <property type="entry name" value="TPR-like_helical_dom_sf"/>
</dbReference>
<dbReference type="HAMAP" id="MF_02066">
    <property type="entry name" value="CpoB"/>
    <property type="match status" value="1"/>
</dbReference>
<dbReference type="NCBIfam" id="TIGR02795">
    <property type="entry name" value="tol_pal_ybgF"/>
    <property type="match status" value="1"/>
</dbReference>
<accession>A0A1X6Z317</accession>
<keyword evidence="1" id="KW-0132">Cell division</keyword>
<dbReference type="InterPro" id="IPR034706">
    <property type="entry name" value="CpoB"/>
</dbReference>
<feature type="chain" id="PRO_5013408485" description="Cell division coordinator CpoB" evidence="1">
    <location>
        <begin position="40"/>
        <end position="319"/>
    </location>
</feature>
<keyword evidence="4" id="KW-1185">Reference proteome</keyword>
<reference evidence="3 4" key="1">
    <citation type="submission" date="2017-03" db="EMBL/GenBank/DDBJ databases">
        <authorList>
            <person name="Afonso C.L."/>
            <person name="Miller P.J."/>
            <person name="Scott M.A."/>
            <person name="Spackman E."/>
            <person name="Goraichik I."/>
            <person name="Dimitrov K.M."/>
            <person name="Suarez D.L."/>
            <person name="Swayne D.E."/>
        </authorList>
    </citation>
    <scope>NUCLEOTIDE SEQUENCE [LARGE SCALE GENOMIC DNA]</scope>
    <source>
        <strain evidence="3 4">CECT 7751</strain>
    </source>
</reference>
<dbReference type="InterPro" id="IPR019734">
    <property type="entry name" value="TPR_rpt"/>
</dbReference>
<proteinExistence type="inferred from homology"/>
<feature type="signal peptide" evidence="1">
    <location>
        <begin position="1"/>
        <end position="39"/>
    </location>
</feature>
<gene>
    <name evidence="1" type="primary">cpoB</name>
    <name evidence="3" type="ORF">PSM7751_01627</name>
</gene>
<name>A0A1X6Z317_9RHOB</name>